<accession>A0A920CDP0</accession>
<evidence type="ECO:0000313" key="2">
    <source>
        <dbReference type="Proteomes" id="UP000681162"/>
    </source>
</evidence>
<dbReference type="Proteomes" id="UP000681162">
    <property type="component" value="Unassembled WGS sequence"/>
</dbReference>
<dbReference type="EMBL" id="BORR01000002">
    <property type="protein sequence ID" value="GIO35755.1"/>
    <property type="molecule type" value="Genomic_DNA"/>
</dbReference>
<comment type="caution">
    <text evidence="1">The sequence shown here is derived from an EMBL/GenBank/DDBJ whole genome shotgun (WGS) entry which is preliminary data.</text>
</comment>
<dbReference type="RefSeq" id="WP_212938160.1">
    <property type="nucleotide sequence ID" value="NZ_BORR01000002.1"/>
</dbReference>
<sequence length="197" mass="23725">MAYDEFHSYLKECEDEINIAGDIMIYGDLIHRRITHVDKFWYHVQAFFFSVGMINDSMNNRKYNARSTTLRRNLETFSSDDIRDNGYRKKLEYDLCRKVSDSPLLSKSFRNCLTHFDEKLEENYPKFKGKIIIDNDFAVYTDEDKRSCIFVRNYNIDDKSFTFFEKFDKKPYRIAPVIEELKRVRDKCVSEMMTLKR</sequence>
<name>A0A920CDP0_9BACL</name>
<organism evidence="1 2">
    <name type="scientific">Paenibacillus antibioticophila</name>
    <dbReference type="NCBI Taxonomy" id="1274374"/>
    <lineage>
        <taxon>Bacteria</taxon>
        <taxon>Bacillati</taxon>
        <taxon>Bacillota</taxon>
        <taxon>Bacilli</taxon>
        <taxon>Bacillales</taxon>
        <taxon>Paenibacillaceae</taxon>
        <taxon>Paenibacillus</taxon>
    </lineage>
</organism>
<dbReference type="AlphaFoldDB" id="A0A920CDP0"/>
<protein>
    <submittedName>
        <fullName evidence="1">Uncharacterized protein</fullName>
    </submittedName>
</protein>
<proteinExistence type="predicted"/>
<evidence type="ECO:0000313" key="1">
    <source>
        <dbReference type="EMBL" id="GIO35755.1"/>
    </source>
</evidence>
<reference evidence="1 2" key="1">
    <citation type="submission" date="2021-03" db="EMBL/GenBank/DDBJ databases">
        <title>Antimicrobial resistance genes in bacteria isolated from Japanese honey, and their potential for conferring macrolide and lincosamide resistance in the American foulbrood pathogen Paenibacillus larvae.</title>
        <authorList>
            <person name="Okamoto M."/>
            <person name="Kumagai M."/>
            <person name="Kanamori H."/>
            <person name="Takamatsu D."/>
        </authorList>
    </citation>
    <scope>NUCLEOTIDE SEQUENCE [LARGE SCALE GENOMIC DNA]</scope>
    <source>
        <strain evidence="1 2">J41TS12</strain>
    </source>
</reference>
<gene>
    <name evidence="1" type="ORF">J41TS12_06160</name>
</gene>
<keyword evidence="2" id="KW-1185">Reference proteome</keyword>